<evidence type="ECO:0000259" key="5">
    <source>
        <dbReference type="PROSITE" id="PS50893"/>
    </source>
</evidence>
<dbReference type="InterPro" id="IPR003439">
    <property type="entry name" value="ABC_transporter-like_ATP-bd"/>
</dbReference>
<dbReference type="AlphaFoldDB" id="A0A9D2I6U4"/>
<sequence length="245" mass="26838">MSLITCRNLSFSYENQTVVSNLNFQVDEGDYLCIVGENGTGKSTLIRGLLGLKKPSGGQLIFGDGLKSVQIGYVPQQDAVQKDFPASVYEVVLSGCLNTRGLLPGYGAAQKKRAMQNLELLGIAGIKNKSFQELSGGQRQRVLLARSLCAAERMLLLDEPTTGLDPLAIEEFYGLMDVLNREHHMTLVMVSHAIREAVEHADHILHLSHRGNFLGTTQEYMDSEFGRRFLGEEGYADGGNTGISE</sequence>
<dbReference type="PANTHER" id="PTHR42734:SF17">
    <property type="entry name" value="METAL TRANSPORT SYSTEM ATP-BINDING PROTEIN TM_0124-RELATED"/>
    <property type="match status" value="1"/>
</dbReference>
<name>A0A9D2I6U4_9FIRM</name>
<dbReference type="EMBL" id="DWYY01000072">
    <property type="protein sequence ID" value="HJA92798.1"/>
    <property type="molecule type" value="Genomic_DNA"/>
</dbReference>
<dbReference type="GO" id="GO:0005524">
    <property type="term" value="F:ATP binding"/>
    <property type="evidence" value="ECO:0007669"/>
    <property type="project" value="UniProtKB-KW"/>
</dbReference>
<dbReference type="Proteomes" id="UP000886858">
    <property type="component" value="Unassembled WGS sequence"/>
</dbReference>
<keyword evidence="3" id="KW-0547">Nucleotide-binding</keyword>
<dbReference type="PROSITE" id="PS50893">
    <property type="entry name" value="ABC_TRANSPORTER_2"/>
    <property type="match status" value="1"/>
</dbReference>
<dbReference type="PROSITE" id="PS00211">
    <property type="entry name" value="ABC_TRANSPORTER_1"/>
    <property type="match status" value="1"/>
</dbReference>
<evidence type="ECO:0000313" key="7">
    <source>
        <dbReference type="Proteomes" id="UP000886858"/>
    </source>
</evidence>
<dbReference type="InterPro" id="IPR027417">
    <property type="entry name" value="P-loop_NTPase"/>
</dbReference>
<evidence type="ECO:0000256" key="1">
    <source>
        <dbReference type="ARBA" id="ARBA00005417"/>
    </source>
</evidence>
<dbReference type="InterPro" id="IPR017871">
    <property type="entry name" value="ABC_transporter-like_CS"/>
</dbReference>
<dbReference type="SMART" id="SM00382">
    <property type="entry name" value="AAA"/>
    <property type="match status" value="1"/>
</dbReference>
<dbReference type="InterPro" id="IPR050153">
    <property type="entry name" value="Metal_Ion_Import_ABC"/>
</dbReference>
<comment type="caution">
    <text evidence="6">The sequence shown here is derived from an EMBL/GenBank/DDBJ whole genome shotgun (WGS) entry which is preliminary data.</text>
</comment>
<dbReference type="Pfam" id="PF00005">
    <property type="entry name" value="ABC_tran"/>
    <property type="match status" value="1"/>
</dbReference>
<keyword evidence="2" id="KW-0813">Transport</keyword>
<dbReference type="SUPFAM" id="SSF52540">
    <property type="entry name" value="P-loop containing nucleoside triphosphate hydrolases"/>
    <property type="match status" value="1"/>
</dbReference>
<dbReference type="PANTHER" id="PTHR42734">
    <property type="entry name" value="METAL TRANSPORT SYSTEM ATP-BINDING PROTEIN TM_0124-RELATED"/>
    <property type="match status" value="1"/>
</dbReference>
<dbReference type="CDD" id="cd03235">
    <property type="entry name" value="ABC_Metallic_Cations"/>
    <property type="match status" value="1"/>
</dbReference>
<dbReference type="GO" id="GO:0016887">
    <property type="term" value="F:ATP hydrolysis activity"/>
    <property type="evidence" value="ECO:0007669"/>
    <property type="project" value="InterPro"/>
</dbReference>
<comment type="similarity">
    <text evidence="1">Belongs to the ABC transporter superfamily.</text>
</comment>
<evidence type="ECO:0000256" key="2">
    <source>
        <dbReference type="ARBA" id="ARBA00022448"/>
    </source>
</evidence>
<reference evidence="6" key="1">
    <citation type="journal article" date="2021" name="PeerJ">
        <title>Extensive microbial diversity within the chicken gut microbiome revealed by metagenomics and culture.</title>
        <authorList>
            <person name="Gilroy R."/>
            <person name="Ravi A."/>
            <person name="Getino M."/>
            <person name="Pursley I."/>
            <person name="Horton D.L."/>
            <person name="Alikhan N.F."/>
            <person name="Baker D."/>
            <person name="Gharbi K."/>
            <person name="Hall N."/>
            <person name="Watson M."/>
            <person name="Adriaenssens E.M."/>
            <person name="Foster-Nyarko E."/>
            <person name="Jarju S."/>
            <person name="Secka A."/>
            <person name="Antonio M."/>
            <person name="Oren A."/>
            <person name="Chaudhuri R.R."/>
            <person name="La Ragione R."/>
            <person name="Hildebrand F."/>
            <person name="Pallen M.J."/>
        </authorList>
    </citation>
    <scope>NUCLEOTIDE SEQUENCE</scope>
    <source>
        <strain evidence="6">CHK179-7159</strain>
    </source>
</reference>
<evidence type="ECO:0000313" key="6">
    <source>
        <dbReference type="EMBL" id="HJA92798.1"/>
    </source>
</evidence>
<dbReference type="InterPro" id="IPR003593">
    <property type="entry name" value="AAA+_ATPase"/>
</dbReference>
<reference evidence="6" key="2">
    <citation type="submission" date="2021-04" db="EMBL/GenBank/DDBJ databases">
        <authorList>
            <person name="Gilroy R."/>
        </authorList>
    </citation>
    <scope>NUCLEOTIDE SEQUENCE</scope>
    <source>
        <strain evidence="6">CHK179-7159</strain>
    </source>
</reference>
<proteinExistence type="inferred from homology"/>
<dbReference type="Gene3D" id="3.40.50.300">
    <property type="entry name" value="P-loop containing nucleotide triphosphate hydrolases"/>
    <property type="match status" value="1"/>
</dbReference>
<evidence type="ECO:0000256" key="4">
    <source>
        <dbReference type="ARBA" id="ARBA00022840"/>
    </source>
</evidence>
<gene>
    <name evidence="6" type="ORF">H9717_06735</name>
</gene>
<accession>A0A9D2I6U4</accession>
<feature type="domain" description="ABC transporter" evidence="5">
    <location>
        <begin position="4"/>
        <end position="234"/>
    </location>
</feature>
<protein>
    <submittedName>
        <fullName evidence="6">Metal ABC transporter ATP-binding protein</fullName>
    </submittedName>
</protein>
<organism evidence="6 7">
    <name type="scientific">Candidatus Eisenbergiella merdipullorum</name>
    <dbReference type="NCBI Taxonomy" id="2838553"/>
    <lineage>
        <taxon>Bacteria</taxon>
        <taxon>Bacillati</taxon>
        <taxon>Bacillota</taxon>
        <taxon>Clostridia</taxon>
        <taxon>Lachnospirales</taxon>
        <taxon>Lachnospiraceae</taxon>
        <taxon>Eisenbergiella</taxon>
    </lineage>
</organism>
<keyword evidence="4 6" id="KW-0067">ATP-binding</keyword>
<evidence type="ECO:0000256" key="3">
    <source>
        <dbReference type="ARBA" id="ARBA00022741"/>
    </source>
</evidence>